<accession>A0A914DML3</accession>
<dbReference type="WBParaSite" id="ACRNAN_scaffold2923.g22814.t1">
    <property type="protein sequence ID" value="ACRNAN_scaffold2923.g22814.t1"/>
    <property type="gene ID" value="ACRNAN_scaffold2923.g22814"/>
</dbReference>
<organism evidence="2 3">
    <name type="scientific">Acrobeloides nanus</name>
    <dbReference type="NCBI Taxonomy" id="290746"/>
    <lineage>
        <taxon>Eukaryota</taxon>
        <taxon>Metazoa</taxon>
        <taxon>Ecdysozoa</taxon>
        <taxon>Nematoda</taxon>
        <taxon>Chromadorea</taxon>
        <taxon>Rhabditida</taxon>
        <taxon>Tylenchina</taxon>
        <taxon>Cephalobomorpha</taxon>
        <taxon>Cephaloboidea</taxon>
        <taxon>Cephalobidae</taxon>
        <taxon>Acrobeloides</taxon>
    </lineage>
</organism>
<protein>
    <submittedName>
        <fullName evidence="3">Uncharacterized protein</fullName>
    </submittedName>
</protein>
<evidence type="ECO:0000313" key="2">
    <source>
        <dbReference type="Proteomes" id="UP000887540"/>
    </source>
</evidence>
<evidence type="ECO:0000256" key="1">
    <source>
        <dbReference type="SAM" id="MobiDB-lite"/>
    </source>
</evidence>
<proteinExistence type="predicted"/>
<dbReference type="AlphaFoldDB" id="A0A914DML3"/>
<dbReference type="Proteomes" id="UP000887540">
    <property type="component" value="Unplaced"/>
</dbReference>
<sequence>MDVLRYLHNRKRKIERKEATIDEAFSSQSSAPELCRKLPSTSNLQNTERLMPSDSRDLFELSPEDAERIEQEVVPNVDEDSIELFSQESIKKSPMRPIDPTIEEECCPETPPSQLPIYIMEISETPPMTPYRKIEDPDLSELIEHPDGNEDSLDEARLIEQTPPPRKRQPRKKLLKPVGFGLDLTLRLRKRQADNNFWKAEKSEQVEQTSTSTPFNPILRSNERLFVVKKCVSAWGISLMETNESKKTFIATRTENAANPGMRIFMKDPMVEIEVGKNPQTSEQILVGANMIKQ</sequence>
<name>A0A914DML3_9BILA</name>
<feature type="compositionally biased region" description="Basic and acidic residues" evidence="1">
    <location>
        <begin position="141"/>
        <end position="158"/>
    </location>
</feature>
<reference evidence="3" key="1">
    <citation type="submission" date="2022-11" db="UniProtKB">
        <authorList>
            <consortium name="WormBaseParasite"/>
        </authorList>
    </citation>
    <scope>IDENTIFICATION</scope>
</reference>
<feature type="region of interest" description="Disordered" evidence="1">
    <location>
        <begin position="141"/>
        <end position="172"/>
    </location>
</feature>
<keyword evidence="2" id="KW-1185">Reference proteome</keyword>
<evidence type="ECO:0000313" key="3">
    <source>
        <dbReference type="WBParaSite" id="ACRNAN_scaffold2923.g22814.t1"/>
    </source>
</evidence>